<dbReference type="RefSeq" id="WP_243477682.1">
    <property type="nucleotide sequence ID" value="NZ_CP063982.1"/>
</dbReference>
<gene>
    <name evidence="2" type="ORF">DHf2319_08260</name>
</gene>
<evidence type="ECO:0000256" key="1">
    <source>
        <dbReference type="SAM" id="Phobius"/>
    </source>
</evidence>
<feature type="transmembrane region" description="Helical" evidence="1">
    <location>
        <begin position="6"/>
        <end position="24"/>
    </location>
</feature>
<accession>A0ABY4AHT0</accession>
<keyword evidence="1" id="KW-0472">Membrane</keyword>
<feature type="transmembrane region" description="Helical" evidence="1">
    <location>
        <begin position="36"/>
        <end position="57"/>
    </location>
</feature>
<evidence type="ECO:0000313" key="2">
    <source>
        <dbReference type="EMBL" id="UOD49473.1"/>
    </source>
</evidence>
<name>A0ABY4AHT0_9BURK</name>
<keyword evidence="1" id="KW-1133">Transmembrane helix</keyword>
<evidence type="ECO:0000313" key="3">
    <source>
        <dbReference type="Proteomes" id="UP000831607"/>
    </source>
</evidence>
<proteinExistence type="predicted"/>
<protein>
    <submittedName>
        <fullName evidence="2">Uncharacterized protein</fullName>
    </submittedName>
</protein>
<sequence>MDTFFYFLIYLALVSWISYLPIVTTKRYAPPYFWRWTLLVTGTGPLLSLLSIAGFALTAPSGSGFDSFMMTGLFILLLIIPFQLLVPMTVYLFICSSLKERRAELEAQNTHSD</sequence>
<keyword evidence="3" id="KW-1185">Reference proteome</keyword>
<dbReference type="EMBL" id="CP063982">
    <property type="protein sequence ID" value="UOD49473.1"/>
    <property type="molecule type" value="Genomic_DNA"/>
</dbReference>
<dbReference type="Proteomes" id="UP000831607">
    <property type="component" value="Chromosome"/>
</dbReference>
<keyword evidence="1" id="KW-0812">Transmembrane</keyword>
<feature type="transmembrane region" description="Helical" evidence="1">
    <location>
        <begin position="69"/>
        <end position="94"/>
    </location>
</feature>
<reference evidence="2 3" key="1">
    <citation type="submission" date="2020-11" db="EMBL/GenBank/DDBJ databases">
        <title>Algicoccus daihaiensis sp.nov., isolated from Daihai Lake in Inner Mongolia.</title>
        <authorList>
            <person name="Kai J."/>
        </authorList>
    </citation>
    <scope>NUCLEOTIDE SEQUENCE [LARGE SCALE GENOMIC DNA]</scope>
    <source>
        <strain evidence="3">f23</strain>
    </source>
</reference>
<organism evidence="2 3">
    <name type="scientific">Orrella daihaiensis</name>
    <dbReference type="NCBI Taxonomy" id="2782176"/>
    <lineage>
        <taxon>Bacteria</taxon>
        <taxon>Pseudomonadati</taxon>
        <taxon>Pseudomonadota</taxon>
        <taxon>Betaproteobacteria</taxon>
        <taxon>Burkholderiales</taxon>
        <taxon>Alcaligenaceae</taxon>
        <taxon>Orrella</taxon>
    </lineage>
</organism>